<dbReference type="AlphaFoldDB" id="A0A1T4NNH7"/>
<organism evidence="8 9">
    <name type="scientific">Anaerorhabdus furcosa</name>
    <dbReference type="NCBI Taxonomy" id="118967"/>
    <lineage>
        <taxon>Bacteria</taxon>
        <taxon>Bacillati</taxon>
        <taxon>Bacillota</taxon>
        <taxon>Erysipelotrichia</taxon>
        <taxon>Erysipelotrichales</taxon>
        <taxon>Erysipelotrichaceae</taxon>
        <taxon>Anaerorhabdus</taxon>
    </lineage>
</organism>
<feature type="transmembrane region" description="Helical" evidence="6">
    <location>
        <begin position="71"/>
        <end position="88"/>
    </location>
</feature>
<dbReference type="RefSeq" id="WP_078712101.1">
    <property type="nucleotide sequence ID" value="NZ_FUWY01000004.1"/>
</dbReference>
<feature type="transmembrane region" description="Helical" evidence="6">
    <location>
        <begin position="7"/>
        <end position="26"/>
    </location>
</feature>
<feature type="transmembrane region" description="Helical" evidence="6">
    <location>
        <begin position="336"/>
        <end position="361"/>
    </location>
</feature>
<dbReference type="InterPro" id="IPR001958">
    <property type="entry name" value="Tet-R_TetA/multi-R_MdtG-like"/>
</dbReference>
<dbReference type="GO" id="GO:0005886">
    <property type="term" value="C:plasma membrane"/>
    <property type="evidence" value="ECO:0007669"/>
    <property type="project" value="UniProtKB-SubCell"/>
</dbReference>
<dbReference type="GO" id="GO:0022857">
    <property type="term" value="F:transmembrane transporter activity"/>
    <property type="evidence" value="ECO:0007669"/>
    <property type="project" value="InterPro"/>
</dbReference>
<feature type="transmembrane region" description="Helical" evidence="6">
    <location>
        <begin position="100"/>
        <end position="118"/>
    </location>
</feature>
<feature type="transmembrane region" description="Helical" evidence="6">
    <location>
        <begin position="367"/>
        <end position="387"/>
    </location>
</feature>
<evidence type="ECO:0000256" key="6">
    <source>
        <dbReference type="SAM" id="Phobius"/>
    </source>
</evidence>
<dbReference type="InterPro" id="IPR020846">
    <property type="entry name" value="MFS_dom"/>
</dbReference>
<protein>
    <submittedName>
        <fullName evidence="8">MFS transporter, DHA1 family, multidrug resistance protein</fullName>
    </submittedName>
</protein>
<keyword evidence="3 6" id="KW-0812">Transmembrane</keyword>
<dbReference type="PRINTS" id="PR01035">
    <property type="entry name" value="TCRTETA"/>
</dbReference>
<feature type="transmembrane region" description="Helical" evidence="6">
    <location>
        <begin position="160"/>
        <end position="178"/>
    </location>
</feature>
<dbReference type="InterPro" id="IPR036259">
    <property type="entry name" value="MFS_trans_sf"/>
</dbReference>
<evidence type="ECO:0000313" key="8">
    <source>
        <dbReference type="EMBL" id="SJZ80773.1"/>
    </source>
</evidence>
<feature type="transmembrane region" description="Helical" evidence="6">
    <location>
        <begin position="130"/>
        <end position="154"/>
    </location>
</feature>
<dbReference type="Pfam" id="PF07690">
    <property type="entry name" value="MFS_1"/>
    <property type="match status" value="1"/>
</dbReference>
<dbReference type="InterPro" id="IPR011701">
    <property type="entry name" value="MFS"/>
</dbReference>
<evidence type="ECO:0000259" key="7">
    <source>
        <dbReference type="PROSITE" id="PS50850"/>
    </source>
</evidence>
<dbReference type="Proteomes" id="UP000243297">
    <property type="component" value="Unassembled WGS sequence"/>
</dbReference>
<dbReference type="PANTHER" id="PTHR23504">
    <property type="entry name" value="MAJOR FACILITATOR SUPERFAMILY DOMAIN-CONTAINING PROTEIN 10"/>
    <property type="match status" value="1"/>
</dbReference>
<feature type="transmembrane region" description="Helical" evidence="6">
    <location>
        <begin position="213"/>
        <end position="231"/>
    </location>
</feature>
<keyword evidence="5 6" id="KW-0472">Membrane</keyword>
<gene>
    <name evidence="8" type="ORF">SAMN02745191_1714</name>
</gene>
<dbReference type="PROSITE" id="PS50850">
    <property type="entry name" value="MFS"/>
    <property type="match status" value="1"/>
</dbReference>
<name>A0A1T4NNH7_9FIRM</name>
<proteinExistence type="predicted"/>
<keyword evidence="2" id="KW-0813">Transport</keyword>
<keyword evidence="4 6" id="KW-1133">Transmembrane helix</keyword>
<dbReference type="STRING" id="118967.SAMN02745191_1714"/>
<sequence length="391" mass="42704">MKKKSIGGMLVVTAFLGIFMNIHHPVTPTLFSSMELPSRIFGTSFAMMCFFSFLTSPFWGEMSDAKGRLTVFLISCIGYGIAQISLGYSSNEFFVLLSRSLAGVFASGAGIASMAYVADLYDAQSRGRGMSIYIAVQSISLAAGYLIGGFLGVISFKFAFTFQGVGMILLGIFAYKLLQESYESTKRIDAKNLLKTINPFTSFVNAKSLITKALVYFLFVVVLSSFASTCYDNAFNYYLKDQLNFSSAYNGIIKAIVGLIGLVANFTINMWIIEKTKIRKSLTVVLLLCSTAAFGILLQENLVIFIIANLFFFTVNAIYQPIVQTLMIEGRSNDEIGIATGLINAVKSLGSVLGALVAGMVYDISSLFPFLLAGVMFTLSTCFSFIYSKMK</sequence>
<evidence type="ECO:0000256" key="5">
    <source>
        <dbReference type="ARBA" id="ARBA00023136"/>
    </source>
</evidence>
<feature type="transmembrane region" description="Helical" evidence="6">
    <location>
        <begin position="38"/>
        <end position="59"/>
    </location>
</feature>
<comment type="subcellular location">
    <subcellularLocation>
        <location evidence="1">Cell membrane</location>
        <topology evidence="1">Multi-pass membrane protein</topology>
    </subcellularLocation>
</comment>
<evidence type="ECO:0000313" key="9">
    <source>
        <dbReference type="Proteomes" id="UP000243297"/>
    </source>
</evidence>
<evidence type="ECO:0000256" key="4">
    <source>
        <dbReference type="ARBA" id="ARBA00022989"/>
    </source>
</evidence>
<evidence type="ECO:0000256" key="3">
    <source>
        <dbReference type="ARBA" id="ARBA00022692"/>
    </source>
</evidence>
<dbReference type="SUPFAM" id="SSF103473">
    <property type="entry name" value="MFS general substrate transporter"/>
    <property type="match status" value="1"/>
</dbReference>
<reference evidence="9" key="1">
    <citation type="submission" date="2017-02" db="EMBL/GenBank/DDBJ databases">
        <authorList>
            <person name="Varghese N."/>
            <person name="Submissions S."/>
        </authorList>
    </citation>
    <scope>NUCLEOTIDE SEQUENCE [LARGE SCALE GENOMIC DNA]</scope>
    <source>
        <strain evidence="9">ATCC 25662</strain>
    </source>
</reference>
<keyword evidence="9" id="KW-1185">Reference proteome</keyword>
<feature type="transmembrane region" description="Helical" evidence="6">
    <location>
        <begin position="304"/>
        <end position="324"/>
    </location>
</feature>
<feature type="domain" description="Major facilitator superfamily (MFS) profile" evidence="7">
    <location>
        <begin position="1"/>
        <end position="391"/>
    </location>
</feature>
<dbReference type="OrthoDB" id="9807274at2"/>
<evidence type="ECO:0000256" key="2">
    <source>
        <dbReference type="ARBA" id="ARBA00022448"/>
    </source>
</evidence>
<dbReference type="Gene3D" id="1.20.1250.20">
    <property type="entry name" value="MFS general substrate transporter like domains"/>
    <property type="match status" value="1"/>
</dbReference>
<feature type="transmembrane region" description="Helical" evidence="6">
    <location>
        <begin position="281"/>
        <end position="298"/>
    </location>
</feature>
<evidence type="ECO:0000256" key="1">
    <source>
        <dbReference type="ARBA" id="ARBA00004651"/>
    </source>
</evidence>
<dbReference type="PANTHER" id="PTHR23504:SF15">
    <property type="entry name" value="MAJOR FACILITATOR SUPERFAMILY (MFS) PROFILE DOMAIN-CONTAINING PROTEIN"/>
    <property type="match status" value="1"/>
</dbReference>
<dbReference type="EMBL" id="FUWY01000004">
    <property type="protein sequence ID" value="SJZ80773.1"/>
    <property type="molecule type" value="Genomic_DNA"/>
</dbReference>
<feature type="transmembrane region" description="Helical" evidence="6">
    <location>
        <begin position="251"/>
        <end position="272"/>
    </location>
</feature>
<accession>A0A1T4NNH7</accession>